<dbReference type="PANTHER" id="PTHR44147:SF2">
    <property type="entry name" value="DEHYDROGENASE_REDUCTASE SDR FAMILY MEMBER 1"/>
    <property type="match status" value="1"/>
</dbReference>
<dbReference type="AlphaFoldDB" id="A0A0M3K6V7"/>
<gene>
    <name evidence="2" type="ORF">ASIM_LOCUS16105</name>
</gene>
<dbReference type="OrthoDB" id="1933717at2759"/>
<dbReference type="PRINTS" id="PR00081">
    <property type="entry name" value="GDHRDH"/>
</dbReference>
<dbReference type="InterPro" id="IPR002347">
    <property type="entry name" value="SDR_fam"/>
</dbReference>
<protein>
    <submittedName>
        <fullName evidence="4">Dehydrogenase/reductase SDR family member 1 (inferred by orthology to a human protein)</fullName>
    </submittedName>
</protein>
<dbReference type="EMBL" id="UYRR01032810">
    <property type="protein sequence ID" value="VDK56871.1"/>
    <property type="molecule type" value="Genomic_DNA"/>
</dbReference>
<dbReference type="PANTHER" id="PTHR44147">
    <property type="entry name" value="DEHYDROGENASE/REDUCTASE SDR FAMILY MEMBER 1"/>
    <property type="match status" value="1"/>
</dbReference>
<dbReference type="InterPro" id="IPR036291">
    <property type="entry name" value="NAD(P)-bd_dom_sf"/>
</dbReference>
<evidence type="ECO:0000256" key="1">
    <source>
        <dbReference type="ARBA" id="ARBA00023002"/>
    </source>
</evidence>
<dbReference type="InterPro" id="IPR020904">
    <property type="entry name" value="Sc_DH/Rdtase_CS"/>
</dbReference>
<evidence type="ECO:0000313" key="2">
    <source>
        <dbReference type="EMBL" id="VDK56871.1"/>
    </source>
</evidence>
<dbReference type="PROSITE" id="PS00061">
    <property type="entry name" value="ADH_SHORT"/>
    <property type="match status" value="1"/>
</dbReference>
<reference evidence="4" key="1">
    <citation type="submission" date="2017-02" db="UniProtKB">
        <authorList>
            <consortium name="WormBaseParasite"/>
        </authorList>
    </citation>
    <scope>IDENTIFICATION</scope>
</reference>
<dbReference type="GO" id="GO:0016491">
    <property type="term" value="F:oxidoreductase activity"/>
    <property type="evidence" value="ECO:0007669"/>
    <property type="project" value="UniProtKB-KW"/>
</dbReference>
<reference evidence="2 3" key="2">
    <citation type="submission" date="2018-11" db="EMBL/GenBank/DDBJ databases">
        <authorList>
            <consortium name="Pathogen Informatics"/>
        </authorList>
    </citation>
    <scope>NUCLEOTIDE SEQUENCE [LARGE SCALE GENOMIC DNA]</scope>
</reference>
<keyword evidence="3" id="KW-1185">Reference proteome</keyword>
<accession>A0A0M3K6V7</accession>
<organism evidence="4">
    <name type="scientific">Anisakis simplex</name>
    <name type="common">Herring worm</name>
    <dbReference type="NCBI Taxonomy" id="6269"/>
    <lineage>
        <taxon>Eukaryota</taxon>
        <taxon>Metazoa</taxon>
        <taxon>Ecdysozoa</taxon>
        <taxon>Nematoda</taxon>
        <taxon>Chromadorea</taxon>
        <taxon>Rhabditida</taxon>
        <taxon>Spirurina</taxon>
        <taxon>Ascaridomorpha</taxon>
        <taxon>Ascaridoidea</taxon>
        <taxon>Anisakidae</taxon>
        <taxon>Anisakis</taxon>
        <taxon>Anisakis simplex complex</taxon>
    </lineage>
</organism>
<dbReference type="SUPFAM" id="SSF51735">
    <property type="entry name" value="NAD(P)-binding Rossmann-fold domains"/>
    <property type="match status" value="1"/>
</dbReference>
<evidence type="ECO:0000313" key="3">
    <source>
        <dbReference type="Proteomes" id="UP000267096"/>
    </source>
</evidence>
<evidence type="ECO:0000313" key="4">
    <source>
        <dbReference type="WBParaSite" id="ASIM_0001669801-mRNA-1"/>
    </source>
</evidence>
<keyword evidence="1" id="KW-0560">Oxidoreductase</keyword>
<name>A0A0M3K6V7_ANISI</name>
<dbReference type="Proteomes" id="UP000267096">
    <property type="component" value="Unassembled WGS sequence"/>
</dbReference>
<dbReference type="Pfam" id="PF00106">
    <property type="entry name" value="adh_short"/>
    <property type="match status" value="1"/>
</dbReference>
<proteinExistence type="predicted"/>
<sequence>MSSQPLTDKPKPLSGRIAIVTGASRGIGKGIAVQLGEAGAKVYITGREPSKSYAAQQEGLPSLNDTAEEIKNRGGEAVLVYCDHSNPDDVKKLFDKVASECDQKLDILVNCAFSGAPSILEGAGKKFYDFDPLVWDEVNNVGLRNVYICCVYAARLMVPQKRGLIVNISSTGGLHYFFNVVYGVGKAGMDRMATDMAVELKSDGICSVSLWPGAVKTELFKKMVDSGKLSELSGMEIKQTLAVITLVSTHQLIIIEVPLYGVMMSSSSSISCILSEFLFCNFRRITIIMVVNVEDLAERFYKNAETPEFVGRGVVALACDENVMKKSGRILLTSDLGQEYGFVDIDGNTPSHIRSISGALDLAGWSRLAKFVPKFLRFPYWALHMSSNKF</sequence>
<dbReference type="Gene3D" id="3.40.50.720">
    <property type="entry name" value="NAD(P)-binding Rossmann-like Domain"/>
    <property type="match status" value="1"/>
</dbReference>
<dbReference type="WBParaSite" id="ASIM_0001669801-mRNA-1">
    <property type="protein sequence ID" value="ASIM_0001669801-mRNA-1"/>
    <property type="gene ID" value="ASIM_0001669801"/>
</dbReference>